<proteinExistence type="predicted"/>
<dbReference type="InterPro" id="IPR000182">
    <property type="entry name" value="GNAT_dom"/>
</dbReference>
<evidence type="ECO:0000313" key="3">
    <source>
        <dbReference type="Proteomes" id="UP000288859"/>
    </source>
</evidence>
<dbReference type="AlphaFoldDB" id="A0A438N4U8"/>
<dbReference type="PROSITE" id="PS51186">
    <property type="entry name" value="GNAT"/>
    <property type="match status" value="1"/>
</dbReference>
<dbReference type="OrthoDB" id="410198at2759"/>
<dbReference type="SUPFAM" id="SSF55729">
    <property type="entry name" value="Acyl-CoA N-acyltransferases (Nat)"/>
    <property type="match status" value="1"/>
</dbReference>
<reference evidence="2 3" key="1">
    <citation type="submission" date="2017-03" db="EMBL/GenBank/DDBJ databases">
        <title>Genomes of endolithic fungi from Antarctica.</title>
        <authorList>
            <person name="Coleine C."/>
            <person name="Masonjones S."/>
            <person name="Stajich J.E."/>
        </authorList>
    </citation>
    <scope>NUCLEOTIDE SEQUENCE [LARGE SCALE GENOMIC DNA]</scope>
    <source>
        <strain evidence="2 3">CCFEE 6314</strain>
    </source>
</reference>
<dbReference type="PANTHER" id="PTHR42791">
    <property type="entry name" value="GNAT FAMILY ACETYLTRANSFERASE"/>
    <property type="match status" value="1"/>
</dbReference>
<dbReference type="VEuPathDB" id="FungiDB:PV10_05177"/>
<dbReference type="GO" id="GO:0016747">
    <property type="term" value="F:acyltransferase activity, transferring groups other than amino-acyl groups"/>
    <property type="evidence" value="ECO:0007669"/>
    <property type="project" value="InterPro"/>
</dbReference>
<dbReference type="CDD" id="cd04301">
    <property type="entry name" value="NAT_SF"/>
    <property type="match status" value="1"/>
</dbReference>
<dbReference type="Proteomes" id="UP000288859">
    <property type="component" value="Unassembled WGS sequence"/>
</dbReference>
<evidence type="ECO:0000313" key="2">
    <source>
        <dbReference type="EMBL" id="RVX70782.1"/>
    </source>
</evidence>
<dbReference type="InterPro" id="IPR016181">
    <property type="entry name" value="Acyl_CoA_acyltransferase"/>
</dbReference>
<dbReference type="PANTHER" id="PTHR42791:SF1">
    <property type="entry name" value="N-ACETYLTRANSFERASE DOMAIN-CONTAINING PROTEIN"/>
    <property type="match status" value="1"/>
</dbReference>
<evidence type="ECO:0000259" key="1">
    <source>
        <dbReference type="PROSITE" id="PS51186"/>
    </source>
</evidence>
<dbReference type="InterPro" id="IPR052523">
    <property type="entry name" value="Trichothecene_AcTrans"/>
</dbReference>
<organism evidence="2 3">
    <name type="scientific">Exophiala mesophila</name>
    <name type="common">Black yeast-like fungus</name>
    <dbReference type="NCBI Taxonomy" id="212818"/>
    <lineage>
        <taxon>Eukaryota</taxon>
        <taxon>Fungi</taxon>
        <taxon>Dikarya</taxon>
        <taxon>Ascomycota</taxon>
        <taxon>Pezizomycotina</taxon>
        <taxon>Eurotiomycetes</taxon>
        <taxon>Chaetothyriomycetidae</taxon>
        <taxon>Chaetothyriales</taxon>
        <taxon>Herpotrichiellaceae</taxon>
        <taxon>Exophiala</taxon>
    </lineage>
</organism>
<dbReference type="Gene3D" id="3.40.630.30">
    <property type="match status" value="1"/>
</dbReference>
<name>A0A438N4U8_EXOME</name>
<accession>A0A438N4U8</accession>
<gene>
    <name evidence="2" type="ORF">B0A52_05433</name>
</gene>
<dbReference type="Pfam" id="PF13508">
    <property type="entry name" value="Acetyltransf_7"/>
    <property type="match status" value="1"/>
</dbReference>
<dbReference type="EMBL" id="NAJM01000021">
    <property type="protein sequence ID" value="RVX70782.1"/>
    <property type="molecule type" value="Genomic_DNA"/>
</dbReference>
<feature type="domain" description="N-acetyltransferase" evidence="1">
    <location>
        <begin position="117"/>
        <end position="245"/>
    </location>
</feature>
<comment type="caution">
    <text evidence="2">The sequence shown here is derived from an EMBL/GenBank/DDBJ whole genome shotgun (WGS) entry which is preliminary data.</text>
</comment>
<protein>
    <recommendedName>
        <fullName evidence="1">N-acetyltransferase domain-containing protein</fullName>
    </recommendedName>
</protein>
<sequence>MALPSVVVPNIHASTVILEKTAPIVSTMAPATLPNGVRVVAPHEYKEAAACLAESFASDKIVRYYVDTPDRMHLSEAERFALHQAAMEYVTYAHCLQGLVLTIGDFDCVALWLPPGKNIDDWWTMLRSGLWRLNYKLSKEGKIRFFEEFLPLLATTKLEVLGERDNTSWYLNYVGTKPAARGKGHARKLIEYVTNQADTQGLPCYLESSHDINIIIYGKMGFELKKQIYLERVAGQELRMDVMVREPAASKTDSTEVLSKFE</sequence>